<feature type="region of interest" description="Disordered" evidence="1">
    <location>
        <begin position="44"/>
        <end position="115"/>
    </location>
</feature>
<dbReference type="PANTHER" id="PTHR34385">
    <property type="entry name" value="D-ALANYL-D-ALANINE CARBOXYPEPTIDASE"/>
    <property type="match status" value="1"/>
</dbReference>
<dbReference type="SUPFAM" id="SSF55166">
    <property type="entry name" value="Hedgehog/DD-peptidase"/>
    <property type="match status" value="1"/>
</dbReference>
<evidence type="ECO:0000313" key="4">
    <source>
        <dbReference type="Proteomes" id="UP000248783"/>
    </source>
</evidence>
<feature type="compositionally biased region" description="Low complexity" evidence="1">
    <location>
        <begin position="66"/>
        <end position="85"/>
    </location>
</feature>
<gene>
    <name evidence="3" type="ORF">DNL40_09755</name>
</gene>
<feature type="region of interest" description="Disordered" evidence="1">
    <location>
        <begin position="1"/>
        <end position="29"/>
    </location>
</feature>
<feature type="region of interest" description="Disordered" evidence="1">
    <location>
        <begin position="129"/>
        <end position="162"/>
    </location>
</feature>
<evidence type="ECO:0000256" key="1">
    <source>
        <dbReference type="SAM" id="MobiDB-lite"/>
    </source>
</evidence>
<organism evidence="3 4">
    <name type="scientific">Xylanimonas oleitrophica</name>
    <dbReference type="NCBI Taxonomy" id="2607479"/>
    <lineage>
        <taxon>Bacteria</taxon>
        <taxon>Bacillati</taxon>
        <taxon>Actinomycetota</taxon>
        <taxon>Actinomycetes</taxon>
        <taxon>Micrococcales</taxon>
        <taxon>Promicromonosporaceae</taxon>
        <taxon>Xylanimonas</taxon>
    </lineage>
</organism>
<feature type="compositionally biased region" description="Basic residues" evidence="1">
    <location>
        <begin position="1"/>
        <end position="23"/>
    </location>
</feature>
<dbReference type="AlphaFoldDB" id="A0A2W5WN18"/>
<dbReference type="Proteomes" id="UP000248783">
    <property type="component" value="Unassembled WGS sequence"/>
</dbReference>
<accession>A0A2W5WN18</accession>
<evidence type="ECO:0000259" key="2">
    <source>
        <dbReference type="Pfam" id="PF02557"/>
    </source>
</evidence>
<dbReference type="GO" id="GO:0006508">
    <property type="term" value="P:proteolysis"/>
    <property type="evidence" value="ECO:0007669"/>
    <property type="project" value="InterPro"/>
</dbReference>
<dbReference type="InterPro" id="IPR003709">
    <property type="entry name" value="VanY-like_core_dom"/>
</dbReference>
<dbReference type="Pfam" id="PF02557">
    <property type="entry name" value="VanY"/>
    <property type="match status" value="1"/>
</dbReference>
<name>A0A2W5WN18_9MICO</name>
<sequence>MPAPTLRRRRPKGRHAGPPRRPRLLPPALTTLTVTAAAAITLTATSNGLPTAGPQIAPSGERPDDATSALPLLAGGAGAHRGAAASRSQERPELPARTTPPPPAERTQPAPEETGDAQVLDAEVLAAQEAAAPVPAPEPAPEEAPAEEPGFPALPGCDGEITGTGSNGRIAAGDLCDIWQRPFKVRADAAASLSALNDAYTAEFGEPLCLTGGYRSYEQQVALKKEKPSLAATPGRSNHGWGLAVDICDYSYAGKRWDWLKLHGPEYGWDNPAWARRGGDGPYEPWHWEYTEGVAALSAAGRG</sequence>
<dbReference type="InterPro" id="IPR009045">
    <property type="entry name" value="Zn_M74/Hedgehog-like"/>
</dbReference>
<dbReference type="Gene3D" id="3.30.1380.10">
    <property type="match status" value="1"/>
</dbReference>
<evidence type="ECO:0000313" key="3">
    <source>
        <dbReference type="EMBL" id="PZR52929.1"/>
    </source>
</evidence>
<feature type="compositionally biased region" description="Low complexity" evidence="1">
    <location>
        <begin position="147"/>
        <end position="156"/>
    </location>
</feature>
<dbReference type="GO" id="GO:0008233">
    <property type="term" value="F:peptidase activity"/>
    <property type="evidence" value="ECO:0007669"/>
    <property type="project" value="InterPro"/>
</dbReference>
<dbReference type="InterPro" id="IPR052179">
    <property type="entry name" value="DD-CPase-like"/>
</dbReference>
<dbReference type="PANTHER" id="PTHR34385:SF1">
    <property type="entry name" value="PEPTIDOGLYCAN L-ALANYL-D-GLUTAMATE ENDOPEPTIDASE CWLK"/>
    <property type="match status" value="1"/>
</dbReference>
<proteinExistence type="predicted"/>
<feature type="domain" description="D-alanyl-D-alanine carboxypeptidase-like core" evidence="2">
    <location>
        <begin position="184"/>
        <end position="291"/>
    </location>
</feature>
<dbReference type="EMBL" id="QKWH01000006">
    <property type="protein sequence ID" value="PZR52929.1"/>
    <property type="molecule type" value="Genomic_DNA"/>
</dbReference>
<reference evidence="3 4" key="1">
    <citation type="submission" date="2018-06" db="EMBL/GenBank/DDBJ databases">
        <title>Whole genome sequencing of a novel hydrocarbon degrading bacterial strain, PW21 isolated from oil contaminated produced water sample.</title>
        <authorList>
            <person name="Nagkirti P."/>
            <person name="Shaikh A."/>
            <person name="Gowdaman V."/>
            <person name="Engineer A.E."/>
            <person name="Dagar S."/>
            <person name="Dhakephalkar P.K."/>
        </authorList>
    </citation>
    <scope>NUCLEOTIDE SEQUENCE [LARGE SCALE GENOMIC DNA]</scope>
    <source>
        <strain evidence="3 4">PW21</strain>
    </source>
</reference>
<comment type="caution">
    <text evidence="3">The sequence shown here is derived from an EMBL/GenBank/DDBJ whole genome shotgun (WGS) entry which is preliminary data.</text>
</comment>
<protein>
    <recommendedName>
        <fullName evidence="2">D-alanyl-D-alanine carboxypeptidase-like core domain-containing protein</fullName>
    </recommendedName>
</protein>
<dbReference type="CDD" id="cd14814">
    <property type="entry name" value="Peptidase_M15"/>
    <property type="match status" value="1"/>
</dbReference>
<keyword evidence="4" id="KW-1185">Reference proteome</keyword>